<evidence type="ECO:0000256" key="1">
    <source>
        <dbReference type="SAM" id="Phobius"/>
    </source>
</evidence>
<proteinExistence type="predicted"/>
<feature type="transmembrane region" description="Helical" evidence="1">
    <location>
        <begin position="30"/>
        <end position="58"/>
    </location>
</feature>
<sequence length="240" mass="25968">MFLLLAVLMIAIGGSNGSYAFLSLTLNIGLFLIAVLSINWGLPIYLVTFAACLLMALVNLFFTNGTSTKTVYAFWATCLTMLLLLGLVWLVQGADIMGFAEEELLELEQMNLAVGLSYRQLGVAVLLMGMMGAVTDAAISITSSLAEIKEQKHLAPKELFAAGLRIGQDILGTTVNTLLFAFLGSGLALFFWFYDLDYSLQELFNSKVFAEEILSALTIASASLLVIPIAVALMAWRDPS</sequence>
<evidence type="ECO:0000313" key="2">
    <source>
        <dbReference type="EMBL" id="OJG18494.1"/>
    </source>
</evidence>
<dbReference type="PANTHER" id="PTHR41771:SF1">
    <property type="entry name" value="MEMBRANE PROTEIN"/>
    <property type="match status" value="1"/>
</dbReference>
<reference evidence="2 3" key="1">
    <citation type="submission" date="2014-12" db="EMBL/GenBank/DDBJ databases">
        <title>Draft genome sequences of 29 type strains of Enterococci.</title>
        <authorList>
            <person name="Zhong Z."/>
            <person name="Sun Z."/>
            <person name="Liu W."/>
            <person name="Zhang W."/>
            <person name="Zhang H."/>
        </authorList>
    </citation>
    <scope>NUCLEOTIDE SEQUENCE [LARGE SCALE GENOMIC DNA]</scope>
    <source>
        <strain evidence="2 3">DSM 17029</strain>
    </source>
</reference>
<dbReference type="Proteomes" id="UP000181884">
    <property type="component" value="Unassembled WGS sequence"/>
</dbReference>
<dbReference type="Pfam" id="PF07907">
    <property type="entry name" value="YibE_F"/>
    <property type="match status" value="1"/>
</dbReference>
<keyword evidence="1" id="KW-0812">Transmembrane</keyword>
<evidence type="ECO:0000313" key="3">
    <source>
        <dbReference type="Proteomes" id="UP000181884"/>
    </source>
</evidence>
<name>A0A1L8RFI9_9ENTE</name>
<dbReference type="STRING" id="214095.RU97_GL001891"/>
<dbReference type="PANTHER" id="PTHR41771">
    <property type="entry name" value="MEMBRANE PROTEIN-RELATED"/>
    <property type="match status" value="1"/>
</dbReference>
<dbReference type="InterPro" id="IPR012507">
    <property type="entry name" value="YibE_F"/>
</dbReference>
<accession>A0A1L8RFI9</accession>
<organism evidence="2 3">
    <name type="scientific">Enterococcus canis</name>
    <dbReference type="NCBI Taxonomy" id="214095"/>
    <lineage>
        <taxon>Bacteria</taxon>
        <taxon>Bacillati</taxon>
        <taxon>Bacillota</taxon>
        <taxon>Bacilli</taxon>
        <taxon>Lactobacillales</taxon>
        <taxon>Enterococcaceae</taxon>
        <taxon>Enterococcus</taxon>
    </lineage>
</organism>
<keyword evidence="3" id="KW-1185">Reference proteome</keyword>
<dbReference type="InterPro" id="IPR014564">
    <property type="entry name" value="UCP031503_TM"/>
</dbReference>
<feature type="transmembrane region" description="Helical" evidence="1">
    <location>
        <begin position="213"/>
        <end position="236"/>
    </location>
</feature>
<keyword evidence="1" id="KW-1133">Transmembrane helix</keyword>
<keyword evidence="1" id="KW-0472">Membrane</keyword>
<dbReference type="AlphaFoldDB" id="A0A1L8RFI9"/>
<gene>
    <name evidence="2" type="ORF">RU97_GL001891</name>
</gene>
<dbReference type="EMBL" id="JXKH01000004">
    <property type="protein sequence ID" value="OJG18494.1"/>
    <property type="molecule type" value="Genomic_DNA"/>
</dbReference>
<dbReference type="PIRSF" id="PIRSF031503">
    <property type="entry name" value="UCP031503_mp"/>
    <property type="match status" value="1"/>
</dbReference>
<feature type="transmembrane region" description="Helical" evidence="1">
    <location>
        <begin position="121"/>
        <end position="148"/>
    </location>
</feature>
<feature type="transmembrane region" description="Helical" evidence="1">
    <location>
        <begin position="70"/>
        <end position="91"/>
    </location>
</feature>
<comment type="caution">
    <text evidence="2">The sequence shown here is derived from an EMBL/GenBank/DDBJ whole genome shotgun (WGS) entry which is preliminary data.</text>
</comment>
<feature type="transmembrane region" description="Helical" evidence="1">
    <location>
        <begin position="169"/>
        <end position="193"/>
    </location>
</feature>
<protein>
    <submittedName>
        <fullName evidence="2">YibE/F-like family protein</fullName>
    </submittedName>
</protein>